<dbReference type="AlphaFoldDB" id="A0A2R5GMF1"/>
<proteinExistence type="predicted"/>
<evidence type="ECO:0000313" key="4">
    <source>
        <dbReference type="EMBL" id="GBG32072.1"/>
    </source>
</evidence>
<dbReference type="GO" id="GO:0006629">
    <property type="term" value="P:lipid metabolic process"/>
    <property type="evidence" value="ECO:0007669"/>
    <property type="project" value="InterPro"/>
</dbReference>
<dbReference type="InParanoid" id="A0A2R5GMF1"/>
<dbReference type="OrthoDB" id="1058301at2759"/>
<name>A0A2R5GMF1_9STRA</name>
<dbReference type="SUPFAM" id="SSF51695">
    <property type="entry name" value="PLC-like phosphodiesterases"/>
    <property type="match status" value="1"/>
</dbReference>
<keyword evidence="2" id="KW-0472">Membrane</keyword>
<dbReference type="PROSITE" id="PS51704">
    <property type="entry name" value="GP_PDE"/>
    <property type="match status" value="1"/>
</dbReference>
<reference evidence="4 5" key="1">
    <citation type="submission" date="2017-12" db="EMBL/GenBank/DDBJ databases">
        <title>Sequencing, de novo assembly and annotation of complete genome of a new Thraustochytrid species, strain FCC1311.</title>
        <authorList>
            <person name="Sedici K."/>
            <person name="Godart F."/>
            <person name="Aiese Cigliano R."/>
            <person name="Sanseverino W."/>
            <person name="Barakat M."/>
            <person name="Ortet P."/>
            <person name="Marechal E."/>
            <person name="Cagnac O."/>
            <person name="Amato A."/>
        </authorList>
    </citation>
    <scope>NUCLEOTIDE SEQUENCE [LARGE SCALE GENOMIC DNA]</scope>
</reference>
<dbReference type="GO" id="GO:0008081">
    <property type="term" value="F:phosphoric diester hydrolase activity"/>
    <property type="evidence" value="ECO:0007669"/>
    <property type="project" value="InterPro"/>
</dbReference>
<evidence type="ECO:0000313" key="5">
    <source>
        <dbReference type="Proteomes" id="UP000241890"/>
    </source>
</evidence>
<protein>
    <submittedName>
        <fullName evidence="4">Glycerophosphodiester phosphodiesterase 1</fullName>
    </submittedName>
</protein>
<evidence type="ECO:0000259" key="3">
    <source>
        <dbReference type="PROSITE" id="PS51704"/>
    </source>
</evidence>
<dbReference type="PANTHER" id="PTHR46211:SF14">
    <property type="entry name" value="GLYCEROPHOSPHODIESTER PHOSPHODIESTERASE"/>
    <property type="match status" value="1"/>
</dbReference>
<dbReference type="EMBL" id="BEYU01000114">
    <property type="protein sequence ID" value="GBG32072.1"/>
    <property type="molecule type" value="Genomic_DNA"/>
</dbReference>
<dbReference type="Pfam" id="PF03009">
    <property type="entry name" value="GDPD"/>
    <property type="match status" value="1"/>
</dbReference>
<dbReference type="PANTHER" id="PTHR46211">
    <property type="entry name" value="GLYCEROPHOSPHORYL DIESTER PHOSPHODIESTERASE"/>
    <property type="match status" value="1"/>
</dbReference>
<organism evidence="4 5">
    <name type="scientific">Hondaea fermentalgiana</name>
    <dbReference type="NCBI Taxonomy" id="2315210"/>
    <lineage>
        <taxon>Eukaryota</taxon>
        <taxon>Sar</taxon>
        <taxon>Stramenopiles</taxon>
        <taxon>Bigyra</taxon>
        <taxon>Labyrinthulomycetes</taxon>
        <taxon>Thraustochytrida</taxon>
        <taxon>Thraustochytriidae</taxon>
        <taxon>Hondaea</taxon>
    </lineage>
</organism>
<sequence length="321" mass="35761">MQTKEVIVKVEPSDEWDGGPPPASSSLEGASLSPTLVAHRGFSEEYPENTCLAFAKALEAGATVVECDVQFCKTGEVVIMHDATVDRTTDGTGAVANLTLQELKALDAGVKKGSEFQGERVPLLSEALEIFTSRSDGAKFLIELKFRMFTWSGPAAYKNLAEEVVKIIKAADAQHVVIVHSFIESYLRTIKELAPEIECHLLCFPWRWASTLARIDYVDGYSPNVLAITPTFVNYMHRHGKKVFCWTVNAEEQMRYCIAIGVDGVISDRVATLERVAGDAQQQRDPLLVRRPSRSWKYVLVHMFFIIPISWITNICAIFMT</sequence>
<evidence type="ECO:0000256" key="2">
    <source>
        <dbReference type="SAM" id="Phobius"/>
    </source>
</evidence>
<dbReference type="Proteomes" id="UP000241890">
    <property type="component" value="Unassembled WGS sequence"/>
</dbReference>
<dbReference type="Gene3D" id="3.20.20.190">
    <property type="entry name" value="Phosphatidylinositol (PI) phosphodiesterase"/>
    <property type="match status" value="1"/>
</dbReference>
<feature type="transmembrane region" description="Helical" evidence="2">
    <location>
        <begin position="298"/>
        <end position="320"/>
    </location>
</feature>
<evidence type="ECO:0000256" key="1">
    <source>
        <dbReference type="SAM" id="MobiDB-lite"/>
    </source>
</evidence>
<feature type="domain" description="GP-PDE" evidence="3">
    <location>
        <begin position="34"/>
        <end position="277"/>
    </location>
</feature>
<dbReference type="InterPro" id="IPR017946">
    <property type="entry name" value="PLC-like_Pdiesterase_TIM-brl"/>
</dbReference>
<comment type="caution">
    <text evidence="4">The sequence shown here is derived from an EMBL/GenBank/DDBJ whole genome shotgun (WGS) entry which is preliminary data.</text>
</comment>
<feature type="region of interest" description="Disordered" evidence="1">
    <location>
        <begin position="1"/>
        <end position="30"/>
    </location>
</feature>
<keyword evidence="2" id="KW-0812">Transmembrane</keyword>
<feature type="compositionally biased region" description="Basic and acidic residues" evidence="1">
    <location>
        <begin position="1"/>
        <end position="12"/>
    </location>
</feature>
<keyword evidence="5" id="KW-1185">Reference proteome</keyword>
<gene>
    <name evidence="4" type="ORF">FCC1311_082972</name>
</gene>
<keyword evidence="2" id="KW-1133">Transmembrane helix</keyword>
<accession>A0A2R5GMF1</accession>
<dbReference type="InterPro" id="IPR030395">
    <property type="entry name" value="GP_PDE_dom"/>
</dbReference>